<proteinExistence type="predicted"/>
<comment type="caution">
    <text evidence="1">The sequence shown here is derived from an EMBL/GenBank/DDBJ whole genome shotgun (WGS) entry which is preliminary data.</text>
</comment>
<dbReference type="EMBL" id="LXQA010358058">
    <property type="protein sequence ID" value="MCI46475.1"/>
    <property type="molecule type" value="Genomic_DNA"/>
</dbReference>
<feature type="non-terminal residue" evidence="1">
    <location>
        <position position="1"/>
    </location>
</feature>
<evidence type="ECO:0000313" key="1">
    <source>
        <dbReference type="EMBL" id="MCI46475.1"/>
    </source>
</evidence>
<reference evidence="1 2" key="1">
    <citation type="journal article" date="2018" name="Front. Plant Sci.">
        <title>Red Clover (Trifolium pratense) and Zigzag Clover (T. medium) - A Picture of Genomic Similarities and Differences.</title>
        <authorList>
            <person name="Dluhosova J."/>
            <person name="Istvanek J."/>
            <person name="Nedelnik J."/>
            <person name="Repkova J."/>
        </authorList>
    </citation>
    <scope>NUCLEOTIDE SEQUENCE [LARGE SCALE GENOMIC DNA]</scope>
    <source>
        <strain evidence="2">cv. 10/8</strain>
        <tissue evidence="1">Leaf</tissue>
    </source>
</reference>
<accession>A0A392SEZ8</accession>
<dbReference type="Proteomes" id="UP000265520">
    <property type="component" value="Unassembled WGS sequence"/>
</dbReference>
<keyword evidence="2" id="KW-1185">Reference proteome</keyword>
<dbReference type="AlphaFoldDB" id="A0A392SEZ8"/>
<protein>
    <submittedName>
        <fullName evidence="1">Uncharacterized protein</fullName>
    </submittedName>
</protein>
<organism evidence="1 2">
    <name type="scientific">Trifolium medium</name>
    <dbReference type="NCBI Taxonomy" id="97028"/>
    <lineage>
        <taxon>Eukaryota</taxon>
        <taxon>Viridiplantae</taxon>
        <taxon>Streptophyta</taxon>
        <taxon>Embryophyta</taxon>
        <taxon>Tracheophyta</taxon>
        <taxon>Spermatophyta</taxon>
        <taxon>Magnoliopsida</taxon>
        <taxon>eudicotyledons</taxon>
        <taxon>Gunneridae</taxon>
        <taxon>Pentapetalae</taxon>
        <taxon>rosids</taxon>
        <taxon>fabids</taxon>
        <taxon>Fabales</taxon>
        <taxon>Fabaceae</taxon>
        <taxon>Papilionoideae</taxon>
        <taxon>50 kb inversion clade</taxon>
        <taxon>NPAAA clade</taxon>
        <taxon>Hologalegina</taxon>
        <taxon>IRL clade</taxon>
        <taxon>Trifolieae</taxon>
        <taxon>Trifolium</taxon>
    </lineage>
</organism>
<name>A0A392SEZ8_9FABA</name>
<sequence length="102" mass="11200">RAAPPCLRNAREEQMKMRDAQMAESSGALSLLTGATRHPLLRDAQMADAQMLFNSLAGATRHPLLRDAQLAEQNPNFLSIGAQRAITLFFSLFSTKITLNTT</sequence>
<evidence type="ECO:0000313" key="2">
    <source>
        <dbReference type="Proteomes" id="UP000265520"/>
    </source>
</evidence>